<protein>
    <submittedName>
        <fullName evidence="1">Uncharacterized protein</fullName>
    </submittedName>
</protein>
<dbReference type="Pfam" id="PF23984">
    <property type="entry name" value="DUF7307"/>
    <property type="match status" value="1"/>
</dbReference>
<proteinExistence type="predicted"/>
<dbReference type="AlphaFoldDB" id="A0A6C0HFJ3"/>
<evidence type="ECO:0000313" key="1">
    <source>
        <dbReference type="EMBL" id="QHT79224.1"/>
    </source>
</evidence>
<sequence length="130" mass="14982">MANPEIKEVIRSWVRLDDENRTLAVRQKAIRDEKNRLSQEILEFMRSNEVDNFNLEGTGMGTISRSTRTSKPPLRRDQIRTQLLLQFSDQPQRVAEALRAIEGVSEGDDMSIVGTKKELLSRRIPRTMTV</sequence>
<accession>A0A6C0HFJ3</accession>
<dbReference type="InterPro" id="IPR055731">
    <property type="entry name" value="Pam3_gp33-like"/>
</dbReference>
<reference evidence="1" key="1">
    <citation type="journal article" date="2020" name="Nature">
        <title>Giant virus diversity and host interactions through global metagenomics.</title>
        <authorList>
            <person name="Schulz F."/>
            <person name="Roux S."/>
            <person name="Paez-Espino D."/>
            <person name="Jungbluth S."/>
            <person name="Walsh D.A."/>
            <person name="Denef V.J."/>
            <person name="McMahon K.D."/>
            <person name="Konstantinidis K.T."/>
            <person name="Eloe-Fadrosh E.A."/>
            <person name="Kyrpides N.C."/>
            <person name="Woyke T."/>
        </authorList>
    </citation>
    <scope>NUCLEOTIDE SEQUENCE</scope>
    <source>
        <strain evidence="1">GVMAG-M-3300023179-99</strain>
    </source>
</reference>
<dbReference type="EMBL" id="MN739946">
    <property type="protein sequence ID" value="QHT79224.1"/>
    <property type="molecule type" value="Genomic_DNA"/>
</dbReference>
<name>A0A6C0HFJ3_9ZZZZ</name>
<organism evidence="1">
    <name type="scientific">viral metagenome</name>
    <dbReference type="NCBI Taxonomy" id="1070528"/>
    <lineage>
        <taxon>unclassified sequences</taxon>
        <taxon>metagenomes</taxon>
        <taxon>organismal metagenomes</taxon>
    </lineage>
</organism>